<sequence>MPASRRARVRLWRWRRSPLRRRCDVIEAWVVLLGWVLALLGGALAGMAAAHGVQRAADAQRAERQRVTAELVEDAGDQVPSRVPSDYRVWATVRWTDRDGLTRTDEARVPARSAAGSEVAVWTDRGGAVVPEPLSAGEARMHMAAGGVLTALGTGGAVLVTVWLVRLGLDRQRMARWEADWERFDTPRGWKTG</sequence>
<dbReference type="EMBL" id="JBHTEB010000001">
    <property type="protein sequence ID" value="MFD0313234.1"/>
    <property type="molecule type" value="Genomic_DNA"/>
</dbReference>
<evidence type="ECO:0000313" key="3">
    <source>
        <dbReference type="Proteomes" id="UP001597023"/>
    </source>
</evidence>
<dbReference type="RefSeq" id="WP_381604795.1">
    <property type="nucleotide sequence ID" value="NZ_JBHTEB010000001.1"/>
</dbReference>
<comment type="caution">
    <text evidence="2">The sequence shown here is derived from an EMBL/GenBank/DDBJ whole genome shotgun (WGS) entry which is preliminary data.</text>
</comment>
<evidence type="ECO:0008006" key="4">
    <source>
        <dbReference type="Google" id="ProtNLM"/>
    </source>
</evidence>
<feature type="transmembrane region" description="Helical" evidence="1">
    <location>
        <begin position="143"/>
        <end position="165"/>
    </location>
</feature>
<keyword evidence="1" id="KW-0812">Transmembrane</keyword>
<accession>A0ABW2W3G0</accession>
<name>A0ABW2W3G0_9ACTN</name>
<dbReference type="InterPro" id="IPR039708">
    <property type="entry name" value="MT1774/Rv1733c-like"/>
</dbReference>
<dbReference type="PANTHER" id="PTHR42305">
    <property type="entry name" value="MEMBRANE PROTEIN RV1733C-RELATED"/>
    <property type="match status" value="1"/>
</dbReference>
<reference evidence="3" key="1">
    <citation type="journal article" date="2019" name="Int. J. Syst. Evol. Microbiol.">
        <title>The Global Catalogue of Microorganisms (GCM) 10K type strain sequencing project: providing services to taxonomists for standard genome sequencing and annotation.</title>
        <authorList>
            <consortium name="The Broad Institute Genomics Platform"/>
            <consortium name="The Broad Institute Genome Sequencing Center for Infectious Disease"/>
            <person name="Wu L."/>
            <person name="Ma J."/>
        </authorList>
    </citation>
    <scope>NUCLEOTIDE SEQUENCE [LARGE SCALE GENOMIC DNA]</scope>
    <source>
        <strain evidence="3">CGMCC 4.7400</strain>
    </source>
</reference>
<keyword evidence="1" id="KW-0472">Membrane</keyword>
<dbReference type="PANTHER" id="PTHR42305:SF1">
    <property type="entry name" value="MEMBRANE PROTEIN RV1733C-RELATED"/>
    <property type="match status" value="1"/>
</dbReference>
<organism evidence="2 3">
    <name type="scientific">Streptomyces flavalbus</name>
    <dbReference type="NCBI Taxonomy" id="2665155"/>
    <lineage>
        <taxon>Bacteria</taxon>
        <taxon>Bacillati</taxon>
        <taxon>Actinomycetota</taxon>
        <taxon>Actinomycetes</taxon>
        <taxon>Kitasatosporales</taxon>
        <taxon>Streptomycetaceae</taxon>
        <taxon>Streptomyces</taxon>
    </lineage>
</organism>
<evidence type="ECO:0000313" key="2">
    <source>
        <dbReference type="EMBL" id="MFD0313234.1"/>
    </source>
</evidence>
<keyword evidence="1" id="KW-1133">Transmembrane helix</keyword>
<evidence type="ECO:0000256" key="1">
    <source>
        <dbReference type="SAM" id="Phobius"/>
    </source>
</evidence>
<gene>
    <name evidence="2" type="ORF">ACFQZ6_03085</name>
</gene>
<dbReference type="Proteomes" id="UP001597023">
    <property type="component" value="Unassembled WGS sequence"/>
</dbReference>
<proteinExistence type="predicted"/>
<protein>
    <recommendedName>
        <fullName evidence="4">Integral membrane protein</fullName>
    </recommendedName>
</protein>
<keyword evidence="3" id="KW-1185">Reference proteome</keyword>